<evidence type="ECO:0000256" key="1">
    <source>
        <dbReference type="ARBA" id="ARBA00009861"/>
    </source>
</evidence>
<reference evidence="5" key="3">
    <citation type="submission" date="2019-09" db="EMBL/GenBank/DDBJ databases">
        <authorList>
            <person name="Gao Z."/>
        </authorList>
    </citation>
    <scope>NUCLEOTIDE SEQUENCE</scope>
    <source>
        <tissue evidence="5">Leaves</tissue>
    </source>
</reference>
<evidence type="ECO:0000313" key="5">
    <source>
        <dbReference type="EMBL" id="KAB1201191.1"/>
    </source>
</evidence>
<dbReference type="Proteomes" id="UP000516437">
    <property type="component" value="Unassembled WGS sequence"/>
</dbReference>
<accession>A0A6A1ULQ0</accession>
<reference evidence="5" key="1">
    <citation type="submission" date="2018-07" db="EMBL/GenBank/DDBJ databases">
        <authorList>
            <person name="Gao Z.-S."/>
            <person name="Jia H.-M."/>
            <person name="Jia H.-J."/>
            <person name="Cai Q.-L."/>
            <person name="Wang Y."/>
            <person name="Zhao H.-B."/>
        </authorList>
    </citation>
    <scope>NUCLEOTIDE SEQUENCE</scope>
    <source>
        <tissue evidence="5">Leaves</tissue>
    </source>
</reference>
<evidence type="ECO:0000313" key="4">
    <source>
        <dbReference type="EMBL" id="KAB1201186.1"/>
    </source>
</evidence>
<dbReference type="AlphaFoldDB" id="A0A6A1ULQ0"/>
<keyword evidence="3" id="KW-0012">Acyltransferase</keyword>
<dbReference type="EMBL" id="RXIC02000091">
    <property type="protein sequence ID" value="KAB1201186.1"/>
    <property type="molecule type" value="Genomic_DNA"/>
</dbReference>
<comment type="similarity">
    <text evidence="1">Belongs to the plant acyltransferase family.</text>
</comment>
<proteinExistence type="inferred from homology"/>
<evidence type="ECO:0000256" key="3">
    <source>
        <dbReference type="ARBA" id="ARBA00023315"/>
    </source>
</evidence>
<gene>
    <name evidence="4" type="ORF">CJ030_MR0G004667</name>
    <name evidence="5" type="ORF">CJ030_MR0G004672</name>
</gene>
<dbReference type="GO" id="GO:0016746">
    <property type="term" value="F:acyltransferase activity"/>
    <property type="evidence" value="ECO:0007669"/>
    <property type="project" value="UniProtKB-KW"/>
</dbReference>
<reference evidence="5 6" key="2">
    <citation type="journal article" date="2019" name="Plant Biotechnol. J.">
        <title>The red bayberry genome and genetic basis of sex determination.</title>
        <authorList>
            <person name="Jia H.M."/>
            <person name="Jia H.J."/>
            <person name="Cai Q.L."/>
            <person name="Wang Y."/>
            <person name="Zhao H.B."/>
            <person name="Yang W.F."/>
            <person name="Wang G.Y."/>
            <person name="Li Y.H."/>
            <person name="Zhan D.L."/>
            <person name="Shen Y.T."/>
            <person name="Niu Q.F."/>
            <person name="Chang L."/>
            <person name="Qiu J."/>
            <person name="Zhao L."/>
            <person name="Xie H.B."/>
            <person name="Fu W.Y."/>
            <person name="Jin J."/>
            <person name="Li X.W."/>
            <person name="Jiao Y."/>
            <person name="Zhou C.C."/>
            <person name="Tu T."/>
            <person name="Chai C.Y."/>
            <person name="Gao J.L."/>
            <person name="Fan L.J."/>
            <person name="van de Weg E."/>
            <person name="Wang J.Y."/>
            <person name="Gao Z.S."/>
        </authorList>
    </citation>
    <scope>NUCLEOTIDE SEQUENCE [LARGE SCALE GENOMIC DNA]</scope>
    <source>
        <tissue evidence="5">Leaves</tissue>
    </source>
</reference>
<sequence>MKVEVEILSKDTIKPSSTTPDHLRHYTLSFIDQIIPPIFMPFVLFYPRDANLSSEERQDRIKKSLSEALARFYPLAGRVKDNFHVDCNDEGVHYVEAEATCTLSEFLEDPDPAEINKFLSCELDDVSEIPLAIQFTSFACGGFVIGLAFAHKVTDASSFFMFLNSWAAIARGSNDIATPRFESAAIFPPLTLPSHINQMRGTGIKNKIVTKRFVFASSAIEDLRAKYSTDDRSIENPRATRVEALSAFIWIRFLAATQPDPSMLYTLSQISNIRKRLDPPLSDEYFGNMGLPTISAISRDNKDVFHGIIIPVRDAIREIDMNYVKRFQENGGQSNFVAQNTEKFMKGEVVSLGITSLCRFPLYGVDFGWGKPVWVGSAKLLYKNLVTFFDTKSGNGIEAWINLDEEDMAKFEADEELQVYVSSTTVSHGVT</sequence>
<keyword evidence="6" id="KW-1185">Reference proteome</keyword>
<dbReference type="OrthoDB" id="671439at2759"/>
<keyword evidence="2 5" id="KW-0808">Transferase</keyword>
<dbReference type="InterPro" id="IPR023213">
    <property type="entry name" value="CAT-like_dom_sf"/>
</dbReference>
<dbReference type="PANTHER" id="PTHR31623:SF17">
    <property type="entry name" value="F21J9.9"/>
    <property type="match status" value="1"/>
</dbReference>
<comment type="caution">
    <text evidence="5">The sequence shown here is derived from an EMBL/GenBank/DDBJ whole genome shotgun (WGS) entry which is preliminary data.</text>
</comment>
<protein>
    <submittedName>
        <fullName evidence="5">Salutaridinol 7-O-acetyltransferase</fullName>
    </submittedName>
</protein>
<dbReference type="EMBL" id="RXIC02000091">
    <property type="protein sequence ID" value="KAB1201191.1"/>
    <property type="molecule type" value="Genomic_DNA"/>
</dbReference>
<dbReference type="Pfam" id="PF02458">
    <property type="entry name" value="Transferase"/>
    <property type="match status" value="1"/>
</dbReference>
<dbReference type="PANTHER" id="PTHR31623">
    <property type="entry name" value="F21J9.9"/>
    <property type="match status" value="1"/>
</dbReference>
<dbReference type="Gene3D" id="3.30.559.10">
    <property type="entry name" value="Chloramphenicol acetyltransferase-like domain"/>
    <property type="match status" value="2"/>
</dbReference>
<evidence type="ECO:0000313" key="6">
    <source>
        <dbReference type="Proteomes" id="UP000516437"/>
    </source>
</evidence>
<evidence type="ECO:0000256" key="2">
    <source>
        <dbReference type="ARBA" id="ARBA00022679"/>
    </source>
</evidence>
<name>A0A6A1ULQ0_9ROSI</name>
<organism evidence="5 6">
    <name type="scientific">Morella rubra</name>
    <name type="common">Chinese bayberry</name>
    <dbReference type="NCBI Taxonomy" id="262757"/>
    <lineage>
        <taxon>Eukaryota</taxon>
        <taxon>Viridiplantae</taxon>
        <taxon>Streptophyta</taxon>
        <taxon>Embryophyta</taxon>
        <taxon>Tracheophyta</taxon>
        <taxon>Spermatophyta</taxon>
        <taxon>Magnoliopsida</taxon>
        <taxon>eudicotyledons</taxon>
        <taxon>Gunneridae</taxon>
        <taxon>Pentapetalae</taxon>
        <taxon>rosids</taxon>
        <taxon>fabids</taxon>
        <taxon>Fagales</taxon>
        <taxon>Myricaceae</taxon>
        <taxon>Morella</taxon>
    </lineage>
</organism>